<dbReference type="AlphaFoldDB" id="A0A7W7CLU2"/>
<gene>
    <name evidence="4" type="ORF">HNR67_008304</name>
</gene>
<dbReference type="GO" id="GO:0005840">
    <property type="term" value="C:ribosome"/>
    <property type="evidence" value="ECO:0007669"/>
    <property type="project" value="UniProtKB-KW"/>
</dbReference>
<comment type="caution">
    <text evidence="4">The sequence shown here is derived from an EMBL/GenBank/DDBJ whole genome shotgun (WGS) entry which is preliminary data.</text>
</comment>
<accession>A0A7W7CLU2</accession>
<evidence type="ECO:0000256" key="2">
    <source>
        <dbReference type="ARBA" id="ARBA00023315"/>
    </source>
</evidence>
<dbReference type="RefSeq" id="WP_185009287.1">
    <property type="nucleotide sequence ID" value="NZ_BAAAUI010000037.1"/>
</dbReference>
<dbReference type="CDD" id="cd04301">
    <property type="entry name" value="NAT_SF"/>
    <property type="match status" value="1"/>
</dbReference>
<dbReference type="EMBL" id="JACHMH010000001">
    <property type="protein sequence ID" value="MBB4682186.1"/>
    <property type="molecule type" value="Genomic_DNA"/>
</dbReference>
<dbReference type="InterPro" id="IPR000182">
    <property type="entry name" value="GNAT_dom"/>
</dbReference>
<protein>
    <submittedName>
        <fullName evidence="4">Ribosomal protein S18 acetylase RimI-like enzyme</fullName>
    </submittedName>
</protein>
<dbReference type="PROSITE" id="PS51186">
    <property type="entry name" value="GNAT"/>
    <property type="match status" value="1"/>
</dbReference>
<dbReference type="Proteomes" id="UP000533598">
    <property type="component" value="Unassembled WGS sequence"/>
</dbReference>
<dbReference type="InterPro" id="IPR016181">
    <property type="entry name" value="Acyl_CoA_acyltransferase"/>
</dbReference>
<keyword evidence="4" id="KW-0687">Ribonucleoprotein</keyword>
<feature type="domain" description="N-acetyltransferase" evidence="3">
    <location>
        <begin position="3"/>
        <end position="161"/>
    </location>
</feature>
<keyword evidence="2" id="KW-0012">Acyltransferase</keyword>
<name>A0A7W7CLU2_9PSEU</name>
<evidence type="ECO:0000313" key="5">
    <source>
        <dbReference type="Proteomes" id="UP000533598"/>
    </source>
</evidence>
<dbReference type="GO" id="GO:0016747">
    <property type="term" value="F:acyltransferase activity, transferring groups other than amino-acyl groups"/>
    <property type="evidence" value="ECO:0007669"/>
    <property type="project" value="InterPro"/>
</dbReference>
<dbReference type="SUPFAM" id="SSF55729">
    <property type="entry name" value="Acyl-CoA N-acyltransferases (Nat)"/>
    <property type="match status" value="1"/>
</dbReference>
<reference evidence="4 5" key="1">
    <citation type="submission" date="2020-08" db="EMBL/GenBank/DDBJ databases">
        <title>Sequencing the genomes of 1000 actinobacteria strains.</title>
        <authorList>
            <person name="Klenk H.-P."/>
        </authorList>
    </citation>
    <scope>NUCLEOTIDE SEQUENCE [LARGE SCALE GENOMIC DNA]</scope>
    <source>
        <strain evidence="4 5">DSM 44230</strain>
    </source>
</reference>
<keyword evidence="5" id="KW-1185">Reference proteome</keyword>
<dbReference type="PANTHER" id="PTHR43877">
    <property type="entry name" value="AMINOALKYLPHOSPHONATE N-ACETYLTRANSFERASE-RELATED-RELATED"/>
    <property type="match status" value="1"/>
</dbReference>
<organism evidence="4 5">
    <name type="scientific">Crossiella cryophila</name>
    <dbReference type="NCBI Taxonomy" id="43355"/>
    <lineage>
        <taxon>Bacteria</taxon>
        <taxon>Bacillati</taxon>
        <taxon>Actinomycetota</taxon>
        <taxon>Actinomycetes</taxon>
        <taxon>Pseudonocardiales</taxon>
        <taxon>Pseudonocardiaceae</taxon>
        <taxon>Crossiella</taxon>
    </lineage>
</organism>
<evidence type="ECO:0000259" key="3">
    <source>
        <dbReference type="PROSITE" id="PS51186"/>
    </source>
</evidence>
<proteinExistence type="predicted"/>
<keyword evidence="4" id="KW-0689">Ribosomal protein</keyword>
<sequence length="164" mass="17654">MGIRVRKADPGEIEAVGEVTVAAYAAAEVIPEGSGYEERLRDAQARSDGAELLVAVNGEGTVLGTVTVVHPGTVFAEISQPGELEFRMLAVDPAQRGRGIGEVLLRAVLERGRDLGVSRVVMCSAKNMTAAHRLYERHGFTRLPSRDFSPVPGVWLQGFVRELS</sequence>
<keyword evidence="1" id="KW-0808">Transferase</keyword>
<dbReference type="Gene3D" id="3.40.630.30">
    <property type="match status" value="1"/>
</dbReference>
<evidence type="ECO:0000313" key="4">
    <source>
        <dbReference type="EMBL" id="MBB4682186.1"/>
    </source>
</evidence>
<dbReference type="Pfam" id="PF00583">
    <property type="entry name" value="Acetyltransf_1"/>
    <property type="match status" value="1"/>
</dbReference>
<dbReference type="InterPro" id="IPR050832">
    <property type="entry name" value="Bact_Acetyltransf"/>
</dbReference>
<evidence type="ECO:0000256" key="1">
    <source>
        <dbReference type="ARBA" id="ARBA00022679"/>
    </source>
</evidence>